<feature type="domain" description="Histidine kinase" evidence="9">
    <location>
        <begin position="175"/>
        <end position="383"/>
    </location>
</feature>
<accession>A0ABW9A8H3</accession>
<dbReference type="SUPFAM" id="SSF55781">
    <property type="entry name" value="GAF domain-like"/>
    <property type="match status" value="1"/>
</dbReference>
<dbReference type="EMBL" id="JAQQFM010000005">
    <property type="protein sequence ID" value="MFL9925196.1"/>
    <property type="molecule type" value="Genomic_DNA"/>
</dbReference>
<dbReference type="InterPro" id="IPR005467">
    <property type="entry name" value="His_kinase_dom"/>
</dbReference>
<dbReference type="Pfam" id="PF02518">
    <property type="entry name" value="HATPase_c"/>
    <property type="match status" value="1"/>
</dbReference>
<gene>
    <name evidence="10" type="ORF">PQR62_13040</name>
</gene>
<dbReference type="PANTHER" id="PTHR42878">
    <property type="entry name" value="TWO-COMPONENT HISTIDINE KINASE"/>
    <property type="match status" value="1"/>
</dbReference>
<evidence type="ECO:0000256" key="7">
    <source>
        <dbReference type="ARBA" id="ARBA00022840"/>
    </source>
</evidence>
<comment type="catalytic activity">
    <reaction evidence="1">
        <text>ATP + protein L-histidine = ADP + protein N-phospho-L-histidine.</text>
        <dbReference type="EC" id="2.7.13.3"/>
    </reaction>
</comment>
<dbReference type="Gene3D" id="1.10.287.130">
    <property type="match status" value="1"/>
</dbReference>
<dbReference type="CDD" id="cd00075">
    <property type="entry name" value="HATPase"/>
    <property type="match status" value="1"/>
</dbReference>
<dbReference type="Pfam" id="PF00512">
    <property type="entry name" value="HisKA"/>
    <property type="match status" value="1"/>
</dbReference>
<proteinExistence type="predicted"/>
<dbReference type="Proteomes" id="UP001629246">
    <property type="component" value="Unassembled WGS sequence"/>
</dbReference>
<dbReference type="InterPro" id="IPR003661">
    <property type="entry name" value="HisK_dim/P_dom"/>
</dbReference>
<dbReference type="RefSeq" id="WP_408158376.1">
    <property type="nucleotide sequence ID" value="NZ_JAQQFM010000005.1"/>
</dbReference>
<keyword evidence="11" id="KW-1185">Reference proteome</keyword>
<dbReference type="InterPro" id="IPR036890">
    <property type="entry name" value="HATPase_C_sf"/>
</dbReference>
<dbReference type="PANTHER" id="PTHR42878:SF7">
    <property type="entry name" value="SENSOR HISTIDINE KINASE GLRK"/>
    <property type="match status" value="1"/>
</dbReference>
<dbReference type="SUPFAM" id="SSF55874">
    <property type="entry name" value="ATPase domain of HSP90 chaperone/DNA topoisomerase II/histidine kinase"/>
    <property type="match status" value="1"/>
</dbReference>
<protein>
    <recommendedName>
        <fullName evidence="2">histidine kinase</fullName>
        <ecNumber evidence="2">2.7.13.3</ecNumber>
    </recommendedName>
</protein>
<keyword evidence="8" id="KW-0902">Two-component regulatory system</keyword>
<evidence type="ECO:0000256" key="5">
    <source>
        <dbReference type="ARBA" id="ARBA00022741"/>
    </source>
</evidence>
<dbReference type="CDD" id="cd00082">
    <property type="entry name" value="HisKA"/>
    <property type="match status" value="1"/>
</dbReference>
<evidence type="ECO:0000313" key="11">
    <source>
        <dbReference type="Proteomes" id="UP001629246"/>
    </source>
</evidence>
<reference evidence="10 11" key="1">
    <citation type="journal article" date="2024" name="Chem. Sci.">
        <title>Discovery of megapolipeptins by genome mining of a Burkholderiales bacteria collection.</title>
        <authorList>
            <person name="Paulo B.S."/>
            <person name="Recchia M.J.J."/>
            <person name="Lee S."/>
            <person name="Fergusson C.H."/>
            <person name="Romanowski S.B."/>
            <person name="Hernandez A."/>
            <person name="Krull N."/>
            <person name="Liu D.Y."/>
            <person name="Cavanagh H."/>
            <person name="Bos A."/>
            <person name="Gray C.A."/>
            <person name="Murphy B.T."/>
            <person name="Linington R.G."/>
            <person name="Eustaquio A.S."/>
        </authorList>
    </citation>
    <scope>NUCLEOTIDE SEQUENCE [LARGE SCALE GENOMIC DNA]</scope>
    <source>
        <strain evidence="10 11">RL21-008-BIB-A</strain>
    </source>
</reference>
<evidence type="ECO:0000256" key="6">
    <source>
        <dbReference type="ARBA" id="ARBA00022777"/>
    </source>
</evidence>
<organism evidence="10 11">
    <name type="scientific">Herbaspirillum lusitanum</name>
    <dbReference type="NCBI Taxonomy" id="213312"/>
    <lineage>
        <taxon>Bacteria</taxon>
        <taxon>Pseudomonadati</taxon>
        <taxon>Pseudomonadota</taxon>
        <taxon>Betaproteobacteria</taxon>
        <taxon>Burkholderiales</taxon>
        <taxon>Oxalobacteraceae</taxon>
        <taxon>Herbaspirillum</taxon>
    </lineage>
</organism>
<keyword evidence="6 10" id="KW-0418">Kinase</keyword>
<dbReference type="InterPro" id="IPR003594">
    <property type="entry name" value="HATPase_dom"/>
</dbReference>
<dbReference type="InterPro" id="IPR036097">
    <property type="entry name" value="HisK_dim/P_sf"/>
</dbReference>
<dbReference type="InterPro" id="IPR004358">
    <property type="entry name" value="Sig_transdc_His_kin-like_C"/>
</dbReference>
<dbReference type="PRINTS" id="PR00344">
    <property type="entry name" value="BCTRLSENSOR"/>
</dbReference>
<evidence type="ECO:0000256" key="8">
    <source>
        <dbReference type="ARBA" id="ARBA00023012"/>
    </source>
</evidence>
<evidence type="ECO:0000256" key="4">
    <source>
        <dbReference type="ARBA" id="ARBA00022679"/>
    </source>
</evidence>
<keyword evidence="3" id="KW-0597">Phosphoprotein</keyword>
<evidence type="ECO:0000313" key="10">
    <source>
        <dbReference type="EMBL" id="MFL9925196.1"/>
    </source>
</evidence>
<dbReference type="EC" id="2.7.13.3" evidence="2"/>
<keyword evidence="7" id="KW-0067">ATP-binding</keyword>
<dbReference type="SMART" id="SM00387">
    <property type="entry name" value="HATPase_c"/>
    <property type="match status" value="1"/>
</dbReference>
<evidence type="ECO:0000256" key="3">
    <source>
        <dbReference type="ARBA" id="ARBA00022553"/>
    </source>
</evidence>
<dbReference type="PROSITE" id="PS50109">
    <property type="entry name" value="HIS_KIN"/>
    <property type="match status" value="1"/>
</dbReference>
<sequence>MVSFLTKLRFVCVARVTDEHWTACAVKDDLNFGLRAGDDLILSTTICKDVRERLAPVVIDAVSRDPIYSDHITPKIYQFESYFSIPLIRENGEYFGSLCGIDSVEREISDPKTIASLGMLAELISLQLKDSHSLVNEREEFATLSRNGARDLAVMNQALVDEKVASELRETFVGVLGHDLRNPINSILLGASVLEKMSLDEKAMSIVGRVRRSALRMSGMVNDILDFTRGRMAGGIPAVMQFEHNMLGVFEHVISELRSAYPEREIIVKFPSLIELQCDPGRLGQALSNLLKNALAHGDESSPVIVTGVKIGSWFELAVENAGKPIPADQHGALFEAFTRLKNNSEGLGLGLFIVSEIARSHGGTVQVNSEAERTVFSMRIPC</sequence>
<dbReference type="SMART" id="SM00388">
    <property type="entry name" value="HisKA"/>
    <property type="match status" value="1"/>
</dbReference>
<name>A0ABW9A8H3_9BURK</name>
<dbReference type="Gene3D" id="3.30.565.10">
    <property type="entry name" value="Histidine kinase-like ATPase, C-terminal domain"/>
    <property type="match status" value="1"/>
</dbReference>
<evidence type="ECO:0000259" key="9">
    <source>
        <dbReference type="PROSITE" id="PS50109"/>
    </source>
</evidence>
<dbReference type="InterPro" id="IPR050351">
    <property type="entry name" value="BphY/WalK/GraS-like"/>
</dbReference>
<evidence type="ECO:0000256" key="1">
    <source>
        <dbReference type="ARBA" id="ARBA00000085"/>
    </source>
</evidence>
<dbReference type="GO" id="GO:0016301">
    <property type="term" value="F:kinase activity"/>
    <property type="evidence" value="ECO:0007669"/>
    <property type="project" value="UniProtKB-KW"/>
</dbReference>
<keyword evidence="5" id="KW-0547">Nucleotide-binding</keyword>
<comment type="caution">
    <text evidence="10">The sequence shown here is derived from an EMBL/GenBank/DDBJ whole genome shotgun (WGS) entry which is preliminary data.</text>
</comment>
<dbReference type="Gene3D" id="3.30.450.40">
    <property type="match status" value="1"/>
</dbReference>
<evidence type="ECO:0000256" key="2">
    <source>
        <dbReference type="ARBA" id="ARBA00012438"/>
    </source>
</evidence>
<dbReference type="InterPro" id="IPR029016">
    <property type="entry name" value="GAF-like_dom_sf"/>
</dbReference>
<dbReference type="SUPFAM" id="SSF47384">
    <property type="entry name" value="Homodimeric domain of signal transducing histidine kinase"/>
    <property type="match status" value="1"/>
</dbReference>
<keyword evidence="4" id="KW-0808">Transferase</keyword>